<proteinExistence type="predicted"/>
<reference evidence="2" key="1">
    <citation type="submission" date="2014-09" db="EMBL/GenBank/DDBJ databases">
        <authorList>
            <person name="Magalhaes I.L.F."/>
            <person name="Oliveira U."/>
            <person name="Santos F.R."/>
            <person name="Vidigal T.H.D.A."/>
            <person name="Brescovit A.D."/>
            <person name="Santos A.J."/>
        </authorList>
    </citation>
    <scope>NUCLEOTIDE SEQUENCE</scope>
    <source>
        <tissue evidence="2">Shoot tissue taken approximately 20 cm above the soil surface</tissue>
    </source>
</reference>
<dbReference type="AlphaFoldDB" id="A0A0A9HQC4"/>
<reference evidence="2" key="2">
    <citation type="journal article" date="2015" name="Data Brief">
        <title>Shoot transcriptome of the giant reed, Arundo donax.</title>
        <authorList>
            <person name="Barrero R.A."/>
            <person name="Guerrero F.D."/>
            <person name="Moolhuijzen P."/>
            <person name="Goolsby J.A."/>
            <person name="Tidwell J."/>
            <person name="Bellgard S.E."/>
            <person name="Bellgard M.I."/>
        </authorList>
    </citation>
    <scope>NUCLEOTIDE SEQUENCE</scope>
    <source>
        <tissue evidence="2">Shoot tissue taken approximately 20 cm above the soil surface</tissue>
    </source>
</reference>
<dbReference type="InterPro" id="IPR056924">
    <property type="entry name" value="SH3_Tf2-1"/>
</dbReference>
<dbReference type="Pfam" id="PF24626">
    <property type="entry name" value="SH3_Tf2-1"/>
    <property type="match status" value="1"/>
</dbReference>
<dbReference type="PANTHER" id="PTHR46148:SF52">
    <property type="entry name" value="OS04G0603800 PROTEIN"/>
    <property type="match status" value="1"/>
</dbReference>
<name>A0A0A9HQC4_ARUDO</name>
<evidence type="ECO:0000259" key="1">
    <source>
        <dbReference type="Pfam" id="PF24626"/>
    </source>
</evidence>
<dbReference type="PANTHER" id="PTHR46148">
    <property type="entry name" value="CHROMO DOMAIN-CONTAINING PROTEIN"/>
    <property type="match status" value="1"/>
</dbReference>
<feature type="domain" description="Tf2-1-like SH3-like" evidence="1">
    <location>
        <begin position="53"/>
        <end position="118"/>
    </location>
</feature>
<dbReference type="EMBL" id="GBRH01158551">
    <property type="protein sequence ID" value="JAE39345.1"/>
    <property type="molecule type" value="Transcribed_RNA"/>
</dbReference>
<evidence type="ECO:0000313" key="2">
    <source>
        <dbReference type="EMBL" id="JAE39345.1"/>
    </source>
</evidence>
<accession>A0A0A9HQC4</accession>
<organism evidence="2">
    <name type="scientific">Arundo donax</name>
    <name type="common">Giant reed</name>
    <name type="synonym">Donax arundinaceus</name>
    <dbReference type="NCBI Taxonomy" id="35708"/>
    <lineage>
        <taxon>Eukaryota</taxon>
        <taxon>Viridiplantae</taxon>
        <taxon>Streptophyta</taxon>
        <taxon>Embryophyta</taxon>
        <taxon>Tracheophyta</taxon>
        <taxon>Spermatophyta</taxon>
        <taxon>Magnoliopsida</taxon>
        <taxon>Liliopsida</taxon>
        <taxon>Poales</taxon>
        <taxon>Poaceae</taxon>
        <taxon>PACMAD clade</taxon>
        <taxon>Arundinoideae</taxon>
        <taxon>Arundineae</taxon>
        <taxon>Arundo</taxon>
    </lineage>
</organism>
<protein>
    <recommendedName>
        <fullName evidence="1">Tf2-1-like SH3-like domain-containing protein</fullName>
    </recommendedName>
</protein>
<sequence>MADRGDARVPAIQQFLQERDEFLQDVREQLLQAQEHAKLYYDAKHTDVAFGVGDWVWLKLLHRPVASLSTPVKGKLAPRFYGPFQVVERIGDVAYRLQLPDRTKIHDVFHVGVLKQFHG</sequence>